<evidence type="ECO:0000313" key="2">
    <source>
        <dbReference type="Proteomes" id="UP000250557"/>
    </source>
</evidence>
<name>A0AAE6JMX9_9SPHI</name>
<protein>
    <submittedName>
        <fullName evidence="1">YSIRK-type signal peptide-containing protein</fullName>
    </submittedName>
</protein>
<organism evidence="1 2">
    <name type="scientific">Mucilaginibacter rubeus</name>
    <dbReference type="NCBI Taxonomy" id="2027860"/>
    <lineage>
        <taxon>Bacteria</taxon>
        <taxon>Pseudomonadati</taxon>
        <taxon>Bacteroidota</taxon>
        <taxon>Sphingobacteriia</taxon>
        <taxon>Sphingobacteriales</taxon>
        <taxon>Sphingobacteriaceae</taxon>
        <taxon>Mucilaginibacter</taxon>
    </lineage>
</organism>
<reference evidence="1 2" key="1">
    <citation type="submission" date="2019-08" db="EMBL/GenBank/DDBJ databases">
        <title>Comparative genome analysis confer to the adaptation heavy metal polluted environment.</title>
        <authorList>
            <person name="Li Y."/>
        </authorList>
    </citation>
    <scope>NUCLEOTIDE SEQUENCE [LARGE SCALE GENOMIC DNA]</scope>
    <source>
        <strain evidence="1 2">P2</strain>
    </source>
</reference>
<accession>A0AAE6JMX9</accession>
<gene>
    <name evidence="1" type="ORF">DIU31_029210</name>
</gene>
<dbReference type="Proteomes" id="UP000250557">
    <property type="component" value="Chromosome"/>
</dbReference>
<dbReference type="InterPro" id="IPR005877">
    <property type="entry name" value="YSIRK_signal_dom"/>
</dbReference>
<dbReference type="NCBIfam" id="TIGR01168">
    <property type="entry name" value="YSIRK_signal"/>
    <property type="match status" value="1"/>
</dbReference>
<dbReference type="AlphaFoldDB" id="A0AAE6JMX9"/>
<evidence type="ECO:0000313" key="1">
    <source>
        <dbReference type="EMBL" id="QEM08425.1"/>
    </source>
</evidence>
<dbReference type="EMBL" id="CP043451">
    <property type="protein sequence ID" value="QEM08425.1"/>
    <property type="molecule type" value="Genomic_DNA"/>
</dbReference>
<sequence>MNVQNLYSGDACDASLHYYSLRKLSTGLASAALTD</sequence>
<proteinExistence type="predicted"/>